<accession>A0A7C8M4H7</accession>
<organism evidence="1 2">
    <name type="scientific">Massariosphaeria phaeospora</name>
    <dbReference type="NCBI Taxonomy" id="100035"/>
    <lineage>
        <taxon>Eukaryota</taxon>
        <taxon>Fungi</taxon>
        <taxon>Dikarya</taxon>
        <taxon>Ascomycota</taxon>
        <taxon>Pezizomycotina</taxon>
        <taxon>Dothideomycetes</taxon>
        <taxon>Pleosporomycetidae</taxon>
        <taxon>Pleosporales</taxon>
        <taxon>Pleosporales incertae sedis</taxon>
        <taxon>Massariosphaeria</taxon>
    </lineage>
</organism>
<dbReference type="EMBL" id="JAADJZ010000020">
    <property type="protein sequence ID" value="KAF2868258.1"/>
    <property type="molecule type" value="Genomic_DNA"/>
</dbReference>
<gene>
    <name evidence="1" type="ORF">BDV95DRAFT_580602</name>
</gene>
<dbReference type="AlphaFoldDB" id="A0A7C8M4H7"/>
<dbReference type="PANTHER" id="PTHR37490:SF2">
    <property type="match status" value="1"/>
</dbReference>
<protein>
    <submittedName>
        <fullName evidence="1">Uncharacterized protein</fullName>
    </submittedName>
</protein>
<dbReference type="InterPro" id="IPR021838">
    <property type="entry name" value="DUF3431"/>
</dbReference>
<dbReference type="Proteomes" id="UP000481861">
    <property type="component" value="Unassembled WGS sequence"/>
</dbReference>
<keyword evidence="2" id="KW-1185">Reference proteome</keyword>
<evidence type="ECO:0000313" key="2">
    <source>
        <dbReference type="Proteomes" id="UP000481861"/>
    </source>
</evidence>
<dbReference type="OrthoDB" id="426718at2759"/>
<dbReference type="Pfam" id="PF11913">
    <property type="entry name" value="DUF3431"/>
    <property type="match status" value="1"/>
</dbReference>
<sequence>MHIRRQFHLCLAAAWMVILIVVVRWEWASNLGDTWKDFRKTARLSRYEATEQIPIENDKNDITAAPTSGSPSVPRNWHCIPLTTSTVIVSSVPKSEPTPLPKRVVVMGKLESEDTSWVNTDLSDWHHAIYVVDGQNFTTPDSSILRTPINKGNEALPYLTYLVTNYHSLPATIAFVHSHRDGFPRAWHTDAPNHSAAAMLKSLNIDFIQRNGYANLRCIADPGCPAEVQSFRDPPEAHRTIESAMPDAWRTLFDNSTVPPILATPCCSQFAVSRDQVLTRPLADYEKYRDWLIETELDDDTSGRVFEYLWHVIFGQEPVYCPSLERCYCDVYGRC</sequence>
<dbReference type="PANTHER" id="PTHR37490">
    <property type="entry name" value="EXPRESSED PROTEIN"/>
    <property type="match status" value="1"/>
</dbReference>
<evidence type="ECO:0000313" key="1">
    <source>
        <dbReference type="EMBL" id="KAF2868258.1"/>
    </source>
</evidence>
<name>A0A7C8M4H7_9PLEO</name>
<reference evidence="1 2" key="1">
    <citation type="submission" date="2020-01" db="EMBL/GenBank/DDBJ databases">
        <authorList>
            <consortium name="DOE Joint Genome Institute"/>
            <person name="Haridas S."/>
            <person name="Albert R."/>
            <person name="Binder M."/>
            <person name="Bloem J."/>
            <person name="Labutti K."/>
            <person name="Salamov A."/>
            <person name="Andreopoulos B."/>
            <person name="Baker S.E."/>
            <person name="Barry K."/>
            <person name="Bills G."/>
            <person name="Bluhm B.H."/>
            <person name="Cannon C."/>
            <person name="Castanera R."/>
            <person name="Culley D.E."/>
            <person name="Daum C."/>
            <person name="Ezra D."/>
            <person name="Gonzalez J.B."/>
            <person name="Henrissat B."/>
            <person name="Kuo A."/>
            <person name="Liang C."/>
            <person name="Lipzen A."/>
            <person name="Lutzoni F."/>
            <person name="Magnuson J."/>
            <person name="Mondo S."/>
            <person name="Nolan M."/>
            <person name="Ohm R."/>
            <person name="Pangilinan J."/>
            <person name="Park H.-J.H."/>
            <person name="Ramirez L."/>
            <person name="Alfaro M."/>
            <person name="Sun H."/>
            <person name="Tritt A."/>
            <person name="Yoshinaga Y."/>
            <person name="Zwiers L.-H.L."/>
            <person name="Turgeon B.G."/>
            <person name="Goodwin S.B."/>
            <person name="Spatafora J.W."/>
            <person name="Crous P.W."/>
            <person name="Grigoriev I.V."/>
        </authorList>
    </citation>
    <scope>NUCLEOTIDE SEQUENCE [LARGE SCALE GENOMIC DNA]</scope>
    <source>
        <strain evidence="1 2">CBS 611.86</strain>
    </source>
</reference>
<comment type="caution">
    <text evidence="1">The sequence shown here is derived from an EMBL/GenBank/DDBJ whole genome shotgun (WGS) entry which is preliminary data.</text>
</comment>
<proteinExistence type="predicted"/>